<dbReference type="Pfam" id="PF00043">
    <property type="entry name" value="GST_C"/>
    <property type="match status" value="2"/>
</dbReference>
<comment type="subcellular location">
    <subcellularLocation>
        <location evidence="1">Cytoplasm</location>
        <location evidence="1">Cytosol</location>
    </subcellularLocation>
</comment>
<evidence type="ECO:0000256" key="5">
    <source>
        <dbReference type="ARBA" id="ARBA00022679"/>
    </source>
</evidence>
<dbReference type="SUPFAM" id="SSF52833">
    <property type="entry name" value="Thioredoxin-like"/>
    <property type="match status" value="4"/>
</dbReference>
<feature type="domain" description="GST C-terminal" evidence="9">
    <location>
        <begin position="294"/>
        <end position="414"/>
    </location>
</feature>
<evidence type="ECO:0000256" key="4">
    <source>
        <dbReference type="ARBA" id="ARBA00022575"/>
    </source>
</evidence>
<dbReference type="Pfam" id="PF13410">
    <property type="entry name" value="GST_C_2"/>
    <property type="match status" value="2"/>
</dbReference>
<keyword evidence="3" id="KW-0963">Cytoplasm</keyword>
<organism evidence="10 11">
    <name type="scientific">Brassica napus</name>
    <name type="common">Rape</name>
    <dbReference type="NCBI Taxonomy" id="3708"/>
    <lineage>
        <taxon>Eukaryota</taxon>
        <taxon>Viridiplantae</taxon>
        <taxon>Streptophyta</taxon>
        <taxon>Embryophyta</taxon>
        <taxon>Tracheophyta</taxon>
        <taxon>Spermatophyta</taxon>
        <taxon>Magnoliopsida</taxon>
        <taxon>eudicotyledons</taxon>
        <taxon>Gunneridae</taxon>
        <taxon>Pentapetalae</taxon>
        <taxon>rosids</taxon>
        <taxon>malvids</taxon>
        <taxon>Brassicales</taxon>
        <taxon>Brassicaceae</taxon>
        <taxon>Brassiceae</taxon>
        <taxon>Brassica</taxon>
    </lineage>
</organism>
<dbReference type="SFLD" id="SFLDG00358">
    <property type="entry name" value="Main_(cytGST)"/>
    <property type="match status" value="4"/>
</dbReference>
<evidence type="ECO:0000256" key="2">
    <source>
        <dbReference type="ARBA" id="ARBA00012452"/>
    </source>
</evidence>
<evidence type="ECO:0000256" key="6">
    <source>
        <dbReference type="ARBA" id="ARBA00025743"/>
    </source>
</evidence>
<dbReference type="SFLD" id="SFLDS00019">
    <property type="entry name" value="Glutathione_Transferase_(cytos"/>
    <property type="match status" value="4"/>
</dbReference>
<protein>
    <recommendedName>
        <fullName evidence="2">glutathione transferase</fullName>
        <ecNumber evidence="2">2.5.1.18</ecNumber>
    </recommendedName>
</protein>
<comment type="similarity">
    <text evidence="6">Belongs to the GST superfamily. Tau family.</text>
</comment>
<feature type="domain" description="GST C-terminal" evidence="9">
    <location>
        <begin position="88"/>
        <end position="208"/>
    </location>
</feature>
<dbReference type="CDD" id="cd03058">
    <property type="entry name" value="GST_N_Tau"/>
    <property type="match status" value="4"/>
</dbReference>
<dbReference type="CDD" id="cd03185">
    <property type="entry name" value="GST_C_Tau"/>
    <property type="match status" value="4"/>
</dbReference>
<dbReference type="PANTHER" id="PTHR11260">
    <property type="entry name" value="GLUTATHIONE S-TRANSFERASE, GST, SUPERFAMILY, GST DOMAIN CONTAINING"/>
    <property type="match status" value="1"/>
</dbReference>
<dbReference type="InterPro" id="IPR045073">
    <property type="entry name" value="Omega/Tau-like"/>
</dbReference>
<accession>A0ABQ8CQ13</accession>
<evidence type="ECO:0000256" key="3">
    <source>
        <dbReference type="ARBA" id="ARBA00022490"/>
    </source>
</evidence>
<dbReference type="EC" id="2.5.1.18" evidence="2"/>
<evidence type="ECO:0000256" key="7">
    <source>
        <dbReference type="ARBA" id="ARBA00047960"/>
    </source>
</evidence>
<keyword evidence="11" id="KW-1185">Reference proteome</keyword>
<dbReference type="Gene3D" id="1.20.1050.10">
    <property type="match status" value="4"/>
</dbReference>
<evidence type="ECO:0000259" key="8">
    <source>
        <dbReference type="PROSITE" id="PS50404"/>
    </source>
</evidence>
<keyword evidence="4" id="KW-0216">Detoxification</keyword>
<dbReference type="Proteomes" id="UP000824890">
    <property type="component" value="Unassembled WGS sequence"/>
</dbReference>
<comment type="caution">
    <text evidence="10">The sequence shown here is derived from an EMBL/GenBank/DDBJ whole genome shotgun (WGS) entry which is preliminary data.</text>
</comment>
<evidence type="ECO:0000313" key="11">
    <source>
        <dbReference type="Proteomes" id="UP000824890"/>
    </source>
</evidence>
<dbReference type="SFLD" id="SFLDG01152">
    <property type="entry name" value="Main.3:_Omega-_and_Tau-like"/>
    <property type="match status" value="4"/>
</dbReference>
<sequence>MAKEVILLDFWPSMYGMRTRIALREKGVDFEYRDENLREKSPLLLQMNPVHKKIPVLIHNGKPVCESAIQVQYIDEVWPHKNPILPSDPYQRAQARFWVDFIDKKMYEAQRKVYATKGEEQETGKKEFIEILKTLETELGDKPYFGGDDFGYVDIGLIGFYTWFPGYEKFGNFSIEAECPKLIAWAKRCMQRESVAKSLPDPEKVVEFMAMLRKKFGVDMFCMRARVALREKGVVFEAREEDLTNKSPLLLQSNPIHKKVPVLIHNGKPICESLNVVQYVDEAWSDKNPFFPSDPYGKAQARFWADFVDKKFSDAQFKIWGKKGEEQAAGVKEFIEAVKILEAELGDKPYFGGDSFGYVDIALITFYSWFGAYEKFGNFSIEAESPKLIAWAKRCMEKESVSKSLPDQEKIVAYAAEMADEVILLDFWPSPFGVRARIALREKGVEFEYREENLREKSPLLLQMNPVHKKIPVLIHNGKPVCESMNVVQYIDEVWSDKNPLLPSDPYQRAQARFWVDFIDTKVYEPADKIWSTKGEVQEKAKKEYIEALKILESELGNKPYFGGDNFGFVDIAMTGYYMWFEASEKCGNFSIEPECPTLMASAKRCLQRDSVVNSVPDPEKIVEFAFKIRKIYLLGEHVWVRTRIALEEKGVKYEYREEDPKEVILLDYWSSMFGMRTRIALEEKGVKYRYREEDLSNKSPLLLEMNPIHKKIPVLIHKGKPICESIIQVQYIDEVWPDTNPILPSDPYHRAQARFWSDYIDKKTAGPCKALQRETGEKQEAAKMEFMEVLKNLDSELGDKSFFGGNVFGLVDIAFIGFYSWFRTYEMVANLSIVAEFPKLIAWAERCLKRESVAKVLPDSDKIQK</sequence>
<dbReference type="SUPFAM" id="SSF47616">
    <property type="entry name" value="GST C-terminal domain-like"/>
    <property type="match status" value="4"/>
</dbReference>
<feature type="domain" description="GST C-terminal" evidence="9">
    <location>
        <begin position="747"/>
        <end position="866"/>
    </location>
</feature>
<feature type="domain" description="GST N-terminal" evidence="8">
    <location>
        <begin position="209"/>
        <end position="288"/>
    </location>
</feature>
<evidence type="ECO:0000259" key="9">
    <source>
        <dbReference type="PROSITE" id="PS50405"/>
    </source>
</evidence>
<dbReference type="Gene3D" id="3.40.30.10">
    <property type="entry name" value="Glutaredoxin"/>
    <property type="match status" value="4"/>
</dbReference>
<dbReference type="EMBL" id="JAGKQM010000007">
    <property type="protein sequence ID" value="KAH0919175.1"/>
    <property type="molecule type" value="Genomic_DNA"/>
</dbReference>
<name>A0ABQ8CQ13_BRANA</name>
<dbReference type="InterPro" id="IPR004045">
    <property type="entry name" value="Glutathione_S-Trfase_N"/>
</dbReference>
<keyword evidence="5" id="KW-0808">Transferase</keyword>
<dbReference type="InterPro" id="IPR045074">
    <property type="entry name" value="GST_C_Tau"/>
</dbReference>
<dbReference type="InterPro" id="IPR036282">
    <property type="entry name" value="Glutathione-S-Trfase_C_sf"/>
</dbReference>
<feature type="domain" description="GST N-terminal" evidence="8">
    <location>
        <begin position="420"/>
        <end position="499"/>
    </location>
</feature>
<dbReference type="PANTHER" id="PTHR11260:SF781">
    <property type="entry name" value="GLUTATHIONE S-TRANSFERASE U19"/>
    <property type="match status" value="1"/>
</dbReference>
<dbReference type="PROSITE" id="PS50404">
    <property type="entry name" value="GST_NTER"/>
    <property type="match status" value="4"/>
</dbReference>
<proteinExistence type="inferred from homology"/>
<comment type="catalytic activity">
    <reaction evidence="7">
        <text>RX + glutathione = an S-substituted glutathione + a halide anion + H(+)</text>
        <dbReference type="Rhea" id="RHEA:16437"/>
        <dbReference type="ChEBI" id="CHEBI:15378"/>
        <dbReference type="ChEBI" id="CHEBI:16042"/>
        <dbReference type="ChEBI" id="CHEBI:17792"/>
        <dbReference type="ChEBI" id="CHEBI:57925"/>
        <dbReference type="ChEBI" id="CHEBI:90779"/>
        <dbReference type="EC" id="2.5.1.18"/>
    </reaction>
</comment>
<gene>
    <name evidence="10" type="ORF">HID58_026835</name>
</gene>
<feature type="domain" description="GST N-terminal" evidence="8">
    <location>
        <begin position="662"/>
        <end position="741"/>
    </location>
</feature>
<dbReference type="Pfam" id="PF02798">
    <property type="entry name" value="GST_N"/>
    <property type="match status" value="4"/>
</dbReference>
<dbReference type="InterPro" id="IPR004046">
    <property type="entry name" value="GST_C"/>
</dbReference>
<dbReference type="InterPro" id="IPR040079">
    <property type="entry name" value="Glutathione_S-Trfase"/>
</dbReference>
<feature type="domain" description="GST N-terminal" evidence="8">
    <location>
        <begin position="3"/>
        <end position="82"/>
    </location>
</feature>
<evidence type="ECO:0000256" key="1">
    <source>
        <dbReference type="ARBA" id="ARBA00004514"/>
    </source>
</evidence>
<dbReference type="InterPro" id="IPR036249">
    <property type="entry name" value="Thioredoxin-like_sf"/>
</dbReference>
<reference evidence="10 11" key="1">
    <citation type="submission" date="2021-05" db="EMBL/GenBank/DDBJ databases">
        <title>Genome Assembly of Synthetic Allotetraploid Brassica napus Reveals Homoeologous Exchanges between Subgenomes.</title>
        <authorList>
            <person name="Davis J.T."/>
        </authorList>
    </citation>
    <scope>NUCLEOTIDE SEQUENCE [LARGE SCALE GENOMIC DNA]</scope>
    <source>
        <strain evidence="11">cv. Da-Ae</strain>
        <tissue evidence="10">Seedling</tissue>
    </source>
</reference>
<dbReference type="InterPro" id="IPR010987">
    <property type="entry name" value="Glutathione-S-Trfase_C-like"/>
</dbReference>
<evidence type="ECO:0000313" key="10">
    <source>
        <dbReference type="EMBL" id="KAH0919175.1"/>
    </source>
</evidence>
<feature type="domain" description="GST C-terminal" evidence="9">
    <location>
        <begin position="505"/>
        <end position="625"/>
    </location>
</feature>
<dbReference type="PROSITE" id="PS50405">
    <property type="entry name" value="GST_CTER"/>
    <property type="match status" value="4"/>
</dbReference>